<dbReference type="AlphaFoldDB" id="A0A6J7EG04"/>
<organism evidence="1">
    <name type="scientific">freshwater metagenome</name>
    <dbReference type="NCBI Taxonomy" id="449393"/>
    <lineage>
        <taxon>unclassified sequences</taxon>
        <taxon>metagenomes</taxon>
        <taxon>ecological metagenomes</taxon>
    </lineage>
</organism>
<protein>
    <submittedName>
        <fullName evidence="1">Unannotated protein</fullName>
    </submittedName>
</protein>
<reference evidence="1" key="1">
    <citation type="submission" date="2020-05" db="EMBL/GenBank/DDBJ databases">
        <authorList>
            <person name="Chiriac C."/>
            <person name="Salcher M."/>
            <person name="Ghai R."/>
            <person name="Kavagutti S V."/>
        </authorList>
    </citation>
    <scope>NUCLEOTIDE SEQUENCE</scope>
</reference>
<accession>A0A6J7EG04</accession>
<sequence length="46" mass="5012">MKYLSVSKGRPGPTIFGHHAATSDQPVIAWLTKIAFDLSAFNVPQL</sequence>
<name>A0A6J7EG04_9ZZZZ</name>
<gene>
    <name evidence="1" type="ORF">UFOPK3461_00873</name>
</gene>
<dbReference type="EMBL" id="CAFBLW010000086">
    <property type="protein sequence ID" value="CAB4879994.1"/>
    <property type="molecule type" value="Genomic_DNA"/>
</dbReference>
<proteinExistence type="predicted"/>
<evidence type="ECO:0000313" key="1">
    <source>
        <dbReference type="EMBL" id="CAB4879994.1"/>
    </source>
</evidence>